<dbReference type="InterPro" id="IPR052917">
    <property type="entry name" value="Stress-Dev_Protein"/>
</dbReference>
<dbReference type="AlphaFoldDB" id="A0A3F3L7P9"/>
<evidence type="ECO:0000313" key="4">
    <source>
        <dbReference type="Proteomes" id="UP001164081"/>
    </source>
</evidence>
<proteinExistence type="predicted"/>
<dbReference type="InterPro" id="IPR012349">
    <property type="entry name" value="Split_barrel_FMN-bd"/>
</dbReference>
<evidence type="ECO:0000313" key="2">
    <source>
        <dbReference type="EMBL" id="UYF72392.1"/>
    </source>
</evidence>
<dbReference type="Proteomes" id="UP001164064">
    <property type="component" value="Chromosome"/>
</dbReference>
<dbReference type="PANTHER" id="PTHR34818">
    <property type="entry name" value="PROTEIN BLI-3"/>
    <property type="match status" value="1"/>
</dbReference>
<evidence type="ECO:0000313" key="3">
    <source>
        <dbReference type="EMBL" id="UYF74789.1"/>
    </source>
</evidence>
<dbReference type="Gene3D" id="2.30.110.10">
    <property type="entry name" value="Electron Transport, Fmn-binding Protein, Chain A"/>
    <property type="match status" value="1"/>
</dbReference>
<accession>A0A3F3L7P9</accession>
<protein>
    <submittedName>
        <fullName evidence="3">Pyridoxamine 5'-phosphate oxidase family protein</fullName>
    </submittedName>
</protein>
<feature type="domain" description="General stress protein FMN-binding split barrel" evidence="1">
    <location>
        <begin position="4"/>
        <end position="147"/>
    </location>
</feature>
<dbReference type="RefSeq" id="WP_004990929.1">
    <property type="nucleotide sequence ID" value="NZ_AP018824.1"/>
</dbReference>
<dbReference type="SUPFAM" id="SSF50475">
    <property type="entry name" value="FMN-binding split barrel"/>
    <property type="match status" value="1"/>
</dbReference>
<organism evidence="3 4">
    <name type="scientific">Acinetobacter ursingii</name>
    <dbReference type="NCBI Taxonomy" id="108980"/>
    <lineage>
        <taxon>Bacteria</taxon>
        <taxon>Pseudomonadati</taxon>
        <taxon>Pseudomonadota</taxon>
        <taxon>Gammaproteobacteria</taxon>
        <taxon>Moraxellales</taxon>
        <taxon>Moraxellaceae</taxon>
        <taxon>Acinetobacter</taxon>
    </lineage>
</organism>
<sequence length="157" mass="17561">MTDYEKINDLIKNIRTVIFTFSNTEGHLHAAPMTTQNREFNGQVWFIGSKKSELCQSIQTDSQVNLAYVTSSNHYVSIHGTANLVDDQSILDELWSPAYEAFFENGKQDPDVQLIQVNAHGAQYWESAGTIATLYKLTKAAISGEKQELGTSDTVRL</sequence>
<dbReference type="InterPro" id="IPR038725">
    <property type="entry name" value="YdaG_split_barrel_FMN-bd"/>
</dbReference>
<gene>
    <name evidence="3" type="ORF">LSO58_13265</name>
    <name evidence="2" type="ORF">LSO60_03710</name>
</gene>
<dbReference type="Proteomes" id="UP001164081">
    <property type="component" value="Chromosome"/>
</dbReference>
<dbReference type="PANTHER" id="PTHR34818:SF1">
    <property type="entry name" value="PROTEIN BLI-3"/>
    <property type="match status" value="1"/>
</dbReference>
<evidence type="ECO:0000259" key="1">
    <source>
        <dbReference type="Pfam" id="PF16242"/>
    </source>
</evidence>
<dbReference type="EMBL" id="CP089044">
    <property type="protein sequence ID" value="UYF74789.1"/>
    <property type="molecule type" value="Genomic_DNA"/>
</dbReference>
<dbReference type="Pfam" id="PF16242">
    <property type="entry name" value="Pyrid_ox_like"/>
    <property type="match status" value="1"/>
</dbReference>
<name>A0A3F3L7P9_9GAMM</name>
<dbReference type="EMBL" id="CP089051">
    <property type="protein sequence ID" value="UYF72392.1"/>
    <property type="molecule type" value="Genomic_DNA"/>
</dbReference>
<reference evidence="3" key="1">
    <citation type="journal article" date="2022" name="J Glob Antimicrob Resist">
        <title>Comparative analysis of IMP-4- and OXA-58-containing plasmids of three carbapenemase-producing Acinetobacter ursingii strains in the Netherlands.</title>
        <authorList>
            <person name="Hendrickx A.P.A."/>
            <person name="Schade R.P."/>
            <person name="Landman F."/>
            <person name="Bosch T."/>
            <person name="Schouls L.M."/>
            <person name="van Dijk K."/>
        </authorList>
    </citation>
    <scope>NUCLEOTIDE SEQUENCE</scope>
    <source>
        <strain evidence="2">RIVM_C010559</strain>
        <strain evidence="3">RIVM_C010761</strain>
    </source>
</reference>